<keyword evidence="8" id="KW-0675">Receptor</keyword>
<dbReference type="GO" id="GO:0004984">
    <property type="term" value="F:olfactory receptor activity"/>
    <property type="evidence" value="ECO:0007669"/>
    <property type="project" value="InterPro"/>
</dbReference>
<dbReference type="PANTHER" id="PTHR21137">
    <property type="entry name" value="ODORANT RECEPTOR"/>
    <property type="match status" value="1"/>
</dbReference>
<dbReference type="GO" id="GO:0005886">
    <property type="term" value="C:plasma membrane"/>
    <property type="evidence" value="ECO:0007669"/>
    <property type="project" value="UniProtKB-SubCell"/>
</dbReference>
<dbReference type="GO" id="GO:0005549">
    <property type="term" value="F:odorant binding"/>
    <property type="evidence" value="ECO:0007669"/>
    <property type="project" value="InterPro"/>
</dbReference>
<evidence type="ECO:0000256" key="6">
    <source>
        <dbReference type="ARBA" id="ARBA00022989"/>
    </source>
</evidence>
<evidence type="ECO:0000256" key="9">
    <source>
        <dbReference type="ARBA" id="ARBA00023224"/>
    </source>
</evidence>
<sequence length="319" mass="36617">MPRKTALAKGAFGKSKELLKKFSVFSDNDYLSKIGFNEMFRVPDTLLRTLGLSGIHSVFDKTPDGARHRIHNFATGDKGTDFDSEVVLLPVRYPFKIDTDLKYVLCAIFEVSCTIFLAMTYLGVDSLFHQSTTIVCLLLQTVGKKFGEVAVYAKGNMVDRRVWRQLHHIGEQHCELLLYCRRIEEIFNPLIFLMTLFTSANLCVSVISLQLELSSLQLGNIVILLTQVAAIVLQPFIYCNSAENISHRTKNIATSIYMCQWPEQTEKFKKIVLLIMLRSQHNYKFGQYGLFKVNHHLLTQLIHTAWNFLMILKKWEMPL</sequence>
<gene>
    <name evidence="12" type="primary">LOC105263383</name>
</gene>
<accession>A0A9R1TVP0</accession>
<evidence type="ECO:0000256" key="3">
    <source>
        <dbReference type="ARBA" id="ARBA00022606"/>
    </source>
</evidence>
<evidence type="ECO:0000256" key="5">
    <source>
        <dbReference type="ARBA" id="ARBA00022725"/>
    </source>
</evidence>
<evidence type="ECO:0000256" key="4">
    <source>
        <dbReference type="ARBA" id="ARBA00022692"/>
    </source>
</evidence>
<keyword evidence="5" id="KW-0552">Olfaction</keyword>
<evidence type="ECO:0000256" key="7">
    <source>
        <dbReference type="ARBA" id="ARBA00023136"/>
    </source>
</evidence>
<dbReference type="Proteomes" id="UP000694866">
    <property type="component" value="Unplaced"/>
</dbReference>
<reference evidence="12" key="1">
    <citation type="submission" date="2025-08" db="UniProtKB">
        <authorList>
            <consortium name="RefSeq"/>
        </authorList>
    </citation>
    <scope>IDENTIFICATION</scope>
    <source>
        <strain evidence="12">USDA-PBARC FA_bdor</strain>
        <tissue evidence="12">Whole organism</tissue>
    </source>
</reference>
<dbReference type="Pfam" id="PF02949">
    <property type="entry name" value="7tm_6"/>
    <property type="match status" value="1"/>
</dbReference>
<dbReference type="GO" id="GO:0007165">
    <property type="term" value="P:signal transduction"/>
    <property type="evidence" value="ECO:0007669"/>
    <property type="project" value="UniProtKB-KW"/>
</dbReference>
<feature type="transmembrane region" description="Helical" evidence="10">
    <location>
        <begin position="186"/>
        <end position="209"/>
    </location>
</feature>
<keyword evidence="7 10" id="KW-0472">Membrane</keyword>
<keyword evidence="9" id="KW-0807">Transducer</keyword>
<dbReference type="RefSeq" id="XP_011297871.1">
    <property type="nucleotide sequence ID" value="XM_011299569.1"/>
</dbReference>
<keyword evidence="3" id="KW-0716">Sensory transduction</keyword>
<keyword evidence="4 10" id="KW-0812">Transmembrane</keyword>
<evidence type="ECO:0000256" key="8">
    <source>
        <dbReference type="ARBA" id="ARBA00023170"/>
    </source>
</evidence>
<evidence type="ECO:0000256" key="1">
    <source>
        <dbReference type="ARBA" id="ARBA00004651"/>
    </source>
</evidence>
<evidence type="ECO:0000256" key="2">
    <source>
        <dbReference type="ARBA" id="ARBA00022475"/>
    </source>
</evidence>
<keyword evidence="2" id="KW-1003">Cell membrane</keyword>
<keyword evidence="6 10" id="KW-1133">Transmembrane helix</keyword>
<dbReference type="GeneID" id="105263383"/>
<dbReference type="OrthoDB" id="7663575at2759"/>
<evidence type="ECO:0000313" key="11">
    <source>
        <dbReference type="Proteomes" id="UP000694866"/>
    </source>
</evidence>
<dbReference type="KEGG" id="fas:105263383"/>
<dbReference type="InterPro" id="IPR004117">
    <property type="entry name" value="7tm6_olfct_rcpt"/>
</dbReference>
<dbReference type="PANTHER" id="PTHR21137:SF35">
    <property type="entry name" value="ODORANT RECEPTOR 19A-RELATED"/>
    <property type="match status" value="1"/>
</dbReference>
<keyword evidence="11" id="KW-1185">Reference proteome</keyword>
<name>A0A9R1TVP0_9HYME</name>
<dbReference type="AlphaFoldDB" id="A0A9R1TVP0"/>
<comment type="subcellular location">
    <subcellularLocation>
        <location evidence="1">Cell membrane</location>
        <topology evidence="1">Multi-pass membrane protein</topology>
    </subcellularLocation>
</comment>
<evidence type="ECO:0000313" key="12">
    <source>
        <dbReference type="RefSeq" id="XP_011297871.1"/>
    </source>
</evidence>
<feature type="transmembrane region" description="Helical" evidence="10">
    <location>
        <begin position="221"/>
        <end position="238"/>
    </location>
</feature>
<proteinExistence type="predicted"/>
<evidence type="ECO:0000256" key="10">
    <source>
        <dbReference type="SAM" id="Phobius"/>
    </source>
</evidence>
<organism evidence="11 12">
    <name type="scientific">Fopius arisanus</name>
    <dbReference type="NCBI Taxonomy" id="64838"/>
    <lineage>
        <taxon>Eukaryota</taxon>
        <taxon>Metazoa</taxon>
        <taxon>Ecdysozoa</taxon>
        <taxon>Arthropoda</taxon>
        <taxon>Hexapoda</taxon>
        <taxon>Insecta</taxon>
        <taxon>Pterygota</taxon>
        <taxon>Neoptera</taxon>
        <taxon>Endopterygota</taxon>
        <taxon>Hymenoptera</taxon>
        <taxon>Apocrita</taxon>
        <taxon>Ichneumonoidea</taxon>
        <taxon>Braconidae</taxon>
        <taxon>Opiinae</taxon>
        <taxon>Fopius</taxon>
    </lineage>
</organism>
<protein>
    <submittedName>
        <fullName evidence="12">Odorant receptor 22c-like</fullName>
    </submittedName>
</protein>